<dbReference type="CDD" id="cd05232">
    <property type="entry name" value="UDP_G4E_4_SDR_e"/>
    <property type="match status" value="1"/>
</dbReference>
<accession>A0ABM7RNU5</accession>
<evidence type="ECO:0000256" key="3">
    <source>
        <dbReference type="ARBA" id="ARBA00007637"/>
    </source>
</evidence>
<comment type="pathway">
    <text evidence="1">Bacterial outer membrane biogenesis; LPS O-antigen biosynthesis.</text>
</comment>
<reference evidence="5 6" key="1">
    <citation type="submission" date="2016-04" db="EMBL/GenBank/DDBJ databases">
        <title>Complete genome sequence of Pseudomonas sp. LAB-08 isolated from TCE contaminated aquifer soil.</title>
        <authorList>
            <person name="Dohra H."/>
            <person name="Suzuki K."/>
            <person name="Fatma A."/>
            <person name="Inuzuka Y."/>
            <person name="Honjo M."/>
            <person name="Tashiro Y."/>
            <person name="Futamata H."/>
        </authorList>
    </citation>
    <scope>NUCLEOTIDE SEQUENCE [LARGE SCALE GENOMIC DNA]</scope>
    <source>
        <strain evidence="5 6">LAB-08</strain>
    </source>
</reference>
<sequence length="323" mass="34548">MISKSILVTGGSGFLGKAVALRLASMGGNNLILPLRTLGEVLPQGVNAVQISDIDGQTDWKALLKSVDVVVHAAARVHVMREQAADALAAFRKVNVEGTLNLARQAADAGVKRFIFISSIKVNGEGTLAGVPFTADDVPNPDDPYGLSKLEAEQGLKALATVTGMEIVIIRPVLVYGPGVKANFLSMMQWLCKGIPLPFGAIRNRRSLIFLDNLVDLIVTCLDHPAAANQTFLASDGDDVSTSDLLRKLARCMGKSAHLVPIPVWLMSTMATLLGKQALAQRLFGSLQVDLSKNRQLLGWTPPVSLDHGLSLTAQHFLDSRKS</sequence>
<keyword evidence="6" id="KW-1185">Reference proteome</keyword>
<dbReference type="InterPro" id="IPR036291">
    <property type="entry name" value="NAD(P)-bd_dom_sf"/>
</dbReference>
<evidence type="ECO:0000256" key="1">
    <source>
        <dbReference type="ARBA" id="ARBA00005125"/>
    </source>
</evidence>
<dbReference type="Gene3D" id="3.40.50.720">
    <property type="entry name" value="NAD(P)-binding Rossmann-like Domain"/>
    <property type="match status" value="1"/>
</dbReference>
<feature type="domain" description="Ketoreductase" evidence="4">
    <location>
        <begin position="4"/>
        <end position="144"/>
    </location>
</feature>
<dbReference type="SMART" id="SM00822">
    <property type="entry name" value="PKS_KR"/>
    <property type="match status" value="1"/>
</dbReference>
<evidence type="ECO:0000313" key="6">
    <source>
        <dbReference type="Proteomes" id="UP000218595"/>
    </source>
</evidence>
<organism evidence="5 6">
    <name type="scientific">Pseudomonas izuensis</name>
    <dbReference type="NCBI Taxonomy" id="2684212"/>
    <lineage>
        <taxon>Bacteria</taxon>
        <taxon>Pseudomonadati</taxon>
        <taxon>Pseudomonadota</taxon>
        <taxon>Gammaproteobacteria</taxon>
        <taxon>Pseudomonadales</taxon>
        <taxon>Pseudomonadaceae</taxon>
        <taxon>Pseudomonas</taxon>
    </lineage>
</organism>
<evidence type="ECO:0000256" key="2">
    <source>
        <dbReference type="ARBA" id="ARBA00006484"/>
    </source>
</evidence>
<comment type="similarity">
    <text evidence="2">Belongs to the short-chain dehydrogenases/reductases (SDR) family.</text>
</comment>
<dbReference type="InterPro" id="IPR057326">
    <property type="entry name" value="KR_dom"/>
</dbReference>
<gene>
    <name evidence="5" type="ORF">LAB08_R15170</name>
</gene>
<proteinExistence type="inferred from homology"/>
<dbReference type="RefSeq" id="WP_096512801.1">
    <property type="nucleotide sequence ID" value="NZ_AP017423.2"/>
</dbReference>
<dbReference type="Pfam" id="PF01370">
    <property type="entry name" value="Epimerase"/>
    <property type="match status" value="1"/>
</dbReference>
<dbReference type="SUPFAM" id="SSF51735">
    <property type="entry name" value="NAD(P)-binding Rossmann-fold domains"/>
    <property type="match status" value="1"/>
</dbReference>
<evidence type="ECO:0000313" key="5">
    <source>
        <dbReference type="EMBL" id="BCX66893.1"/>
    </source>
</evidence>
<evidence type="ECO:0000259" key="4">
    <source>
        <dbReference type="SMART" id="SM00822"/>
    </source>
</evidence>
<dbReference type="EMBL" id="AP017423">
    <property type="protein sequence ID" value="BCX66893.1"/>
    <property type="molecule type" value="Genomic_DNA"/>
</dbReference>
<dbReference type="Proteomes" id="UP000218595">
    <property type="component" value="Chromosome"/>
</dbReference>
<dbReference type="InterPro" id="IPR001509">
    <property type="entry name" value="Epimerase_deHydtase"/>
</dbReference>
<protein>
    <submittedName>
        <fullName evidence="5">SDR family oxidoreductase</fullName>
    </submittedName>
</protein>
<comment type="similarity">
    <text evidence="3">Belongs to the NAD(P)-dependent epimerase/dehydratase family.</text>
</comment>
<dbReference type="PANTHER" id="PTHR43000">
    <property type="entry name" value="DTDP-D-GLUCOSE 4,6-DEHYDRATASE-RELATED"/>
    <property type="match status" value="1"/>
</dbReference>
<name>A0ABM7RNU5_9PSED</name>